<dbReference type="AlphaFoldDB" id="A0A540W4V4"/>
<accession>A0A540W4V4</accession>
<evidence type="ECO:0000313" key="2">
    <source>
        <dbReference type="Proteomes" id="UP000319103"/>
    </source>
</evidence>
<reference evidence="1 2" key="1">
    <citation type="submission" date="2019-06" db="EMBL/GenBank/DDBJ databases">
        <title>Description of Kitasatospora acidophila sp. nov. isolated from pine grove soil, and reclassification of Streptomyces novaecaesareae to Kitasatospora novaeceasareae comb. nov.</title>
        <authorList>
            <person name="Kim M.J."/>
        </authorList>
    </citation>
    <scope>NUCLEOTIDE SEQUENCE [LARGE SCALE GENOMIC DNA]</scope>
    <source>
        <strain evidence="1 2">MMS16-CNU292</strain>
    </source>
</reference>
<dbReference type="Proteomes" id="UP000319103">
    <property type="component" value="Unassembled WGS sequence"/>
</dbReference>
<sequence length="112" mass="12410">MPTPPAQEQPAQPSAAVHPFGAARRRPLGRRAGEAFAGLGLLRRDPSLRMTDHGRALLMWLQRRLVPVSITERELQQIPAHLIPVVADLALECAAGWQQLGEQLQRRSRQIG</sequence>
<evidence type="ECO:0000313" key="1">
    <source>
        <dbReference type="EMBL" id="TQF04030.1"/>
    </source>
</evidence>
<dbReference type="EMBL" id="VIGB01000003">
    <property type="protein sequence ID" value="TQF04030.1"/>
    <property type="molecule type" value="Genomic_DNA"/>
</dbReference>
<dbReference type="OrthoDB" id="3701787at2"/>
<dbReference type="RefSeq" id="WP_141634622.1">
    <property type="nucleotide sequence ID" value="NZ_VIGB01000003.1"/>
</dbReference>
<comment type="caution">
    <text evidence="1">The sequence shown here is derived from an EMBL/GenBank/DDBJ whole genome shotgun (WGS) entry which is preliminary data.</text>
</comment>
<keyword evidence="2" id="KW-1185">Reference proteome</keyword>
<organism evidence="1 2">
    <name type="scientific">Kitasatospora acidiphila</name>
    <dbReference type="NCBI Taxonomy" id="2567942"/>
    <lineage>
        <taxon>Bacteria</taxon>
        <taxon>Bacillati</taxon>
        <taxon>Actinomycetota</taxon>
        <taxon>Actinomycetes</taxon>
        <taxon>Kitasatosporales</taxon>
        <taxon>Streptomycetaceae</taxon>
        <taxon>Kitasatospora</taxon>
    </lineage>
</organism>
<protein>
    <submittedName>
        <fullName evidence="1">Uncharacterized protein</fullName>
    </submittedName>
</protein>
<proteinExistence type="predicted"/>
<name>A0A540W4V4_9ACTN</name>
<gene>
    <name evidence="1" type="ORF">E6W39_19600</name>
</gene>